<organism evidence="2 3">
    <name type="scientific">Klebsiella oxytoca</name>
    <dbReference type="NCBI Taxonomy" id="571"/>
    <lineage>
        <taxon>Bacteria</taxon>
        <taxon>Pseudomonadati</taxon>
        <taxon>Pseudomonadota</taxon>
        <taxon>Gammaproteobacteria</taxon>
        <taxon>Enterobacterales</taxon>
        <taxon>Enterobacteriaceae</taxon>
        <taxon>Klebsiella/Raoultella group</taxon>
        <taxon>Klebsiella</taxon>
    </lineage>
</organism>
<gene>
    <name evidence="2" type="ORF">F6W21_25475</name>
</gene>
<dbReference type="InterPro" id="IPR038713">
    <property type="entry name" value="Terminase_Gp1_N_sf"/>
</dbReference>
<evidence type="ECO:0000313" key="2">
    <source>
        <dbReference type="EMBL" id="HAU4359683.1"/>
    </source>
</evidence>
<sequence length="153" mass="16785">MLTGQKKKFADVLMKGSNQTQSAIAAGYSEKTAKIKGSQLAKDKDVRAYMERVTSISEPAPVEERAQEKREVEPQLEKPVRYEDPIEVMKKIMNDNILLDPKLSLEAAAKLAPYVCQKIAEPGKKAAKNEAAKRAVGKFGSMAPPKLVVNNKG</sequence>
<dbReference type="Pfam" id="PF03592">
    <property type="entry name" value="Terminase_2"/>
    <property type="match status" value="1"/>
</dbReference>
<dbReference type="AlphaFoldDB" id="A0AAD3UPA0"/>
<dbReference type="GO" id="GO:0051276">
    <property type="term" value="P:chromosome organization"/>
    <property type="evidence" value="ECO:0007669"/>
    <property type="project" value="InterPro"/>
</dbReference>
<dbReference type="RefSeq" id="WP_202860926.1">
    <property type="nucleotide sequence ID" value="NZ_CP089411.1"/>
</dbReference>
<dbReference type="InterPro" id="IPR005335">
    <property type="entry name" value="Terminase_ssu"/>
</dbReference>
<reference evidence="2" key="2">
    <citation type="submission" date="2019-09" db="EMBL/GenBank/DDBJ databases">
        <authorList>
            <consortium name="NCBI Pathogen Detection Project"/>
        </authorList>
    </citation>
    <scope>NUCLEOTIDE SEQUENCE</scope>
    <source>
        <strain evidence="2">AUSMDU00005748</strain>
    </source>
</reference>
<dbReference type="Proteomes" id="UP000868497">
    <property type="component" value="Unassembled WGS sequence"/>
</dbReference>
<evidence type="ECO:0000256" key="1">
    <source>
        <dbReference type="SAM" id="MobiDB-lite"/>
    </source>
</evidence>
<feature type="region of interest" description="Disordered" evidence="1">
    <location>
        <begin position="58"/>
        <end position="77"/>
    </location>
</feature>
<dbReference type="Gene3D" id="1.10.10.1400">
    <property type="entry name" value="Terminase, small subunit, N-terminal DNA-binding domain, HTH motif"/>
    <property type="match status" value="1"/>
</dbReference>
<dbReference type="EMBL" id="DACXIC010000049">
    <property type="protein sequence ID" value="HAU4359683.1"/>
    <property type="molecule type" value="Genomic_DNA"/>
</dbReference>
<comment type="caution">
    <text evidence="2">The sequence shown here is derived from an EMBL/GenBank/DDBJ whole genome shotgun (WGS) entry which is preliminary data.</text>
</comment>
<reference evidence="2" key="1">
    <citation type="journal article" date="2018" name="Genome Biol.">
        <title>SKESA: strategic k-mer extension for scrupulous assemblies.</title>
        <authorList>
            <person name="Souvorov A."/>
            <person name="Agarwala R."/>
            <person name="Lipman D.J."/>
        </authorList>
    </citation>
    <scope>NUCLEOTIDE SEQUENCE</scope>
    <source>
        <strain evidence="2">AUSMDU00005748</strain>
    </source>
</reference>
<evidence type="ECO:0000313" key="3">
    <source>
        <dbReference type="Proteomes" id="UP000868497"/>
    </source>
</evidence>
<accession>A0AAD3UPA0</accession>
<protein>
    <submittedName>
        <fullName evidence="2">Terminase small subunit</fullName>
    </submittedName>
</protein>
<proteinExistence type="predicted"/>
<feature type="compositionally biased region" description="Basic and acidic residues" evidence="1">
    <location>
        <begin position="62"/>
        <end position="77"/>
    </location>
</feature>
<name>A0AAD3UPA0_KLEOX</name>